<dbReference type="Proteomes" id="UP000092616">
    <property type="component" value="Unassembled WGS sequence"/>
</dbReference>
<evidence type="ECO:0000256" key="1">
    <source>
        <dbReference type="ARBA" id="ARBA00006295"/>
    </source>
</evidence>
<evidence type="ECO:0000256" key="2">
    <source>
        <dbReference type="ARBA" id="ARBA00023125"/>
    </source>
</evidence>
<dbReference type="SUPFAM" id="SSF110849">
    <property type="entry name" value="ParB/Sulfiredoxin"/>
    <property type="match status" value="1"/>
</dbReference>
<dbReference type="SMART" id="SM00470">
    <property type="entry name" value="ParB"/>
    <property type="match status" value="1"/>
</dbReference>
<dbReference type="GO" id="GO:0003677">
    <property type="term" value="F:DNA binding"/>
    <property type="evidence" value="ECO:0007669"/>
    <property type="project" value="UniProtKB-KW"/>
</dbReference>
<feature type="domain" description="ParB-like N-terminal" evidence="3">
    <location>
        <begin position="39"/>
        <end position="128"/>
    </location>
</feature>
<evidence type="ECO:0000259" key="3">
    <source>
        <dbReference type="SMART" id="SM00470"/>
    </source>
</evidence>
<keyword evidence="2" id="KW-0238">DNA-binding</keyword>
<dbReference type="SUPFAM" id="SSF109709">
    <property type="entry name" value="KorB DNA-binding domain-like"/>
    <property type="match status" value="1"/>
</dbReference>
<dbReference type="Pfam" id="PF02195">
    <property type="entry name" value="ParB_N"/>
    <property type="match status" value="1"/>
</dbReference>
<organism evidence="4 5">
    <name type="scientific">Faucicola atlantae</name>
    <dbReference type="NCBI Taxonomy" id="34059"/>
    <lineage>
        <taxon>Bacteria</taxon>
        <taxon>Pseudomonadati</taxon>
        <taxon>Pseudomonadota</taxon>
        <taxon>Gammaproteobacteria</taxon>
        <taxon>Moraxellales</taxon>
        <taxon>Moraxellaceae</taxon>
        <taxon>Faucicola</taxon>
    </lineage>
</organism>
<evidence type="ECO:0000313" key="4">
    <source>
        <dbReference type="EMBL" id="OBX81077.1"/>
    </source>
</evidence>
<dbReference type="Gene3D" id="3.90.1530.30">
    <property type="match status" value="1"/>
</dbReference>
<dbReference type="InterPro" id="IPR036086">
    <property type="entry name" value="ParB/Sulfiredoxin_sf"/>
</dbReference>
<dbReference type="InterPro" id="IPR004437">
    <property type="entry name" value="ParB/RepB/Spo0J"/>
</dbReference>
<dbReference type="EMBL" id="LZNA01000030">
    <property type="protein sequence ID" value="OBX81077.1"/>
    <property type="molecule type" value="Genomic_DNA"/>
</dbReference>
<dbReference type="NCBIfam" id="TIGR00180">
    <property type="entry name" value="parB_part"/>
    <property type="match status" value="1"/>
</dbReference>
<dbReference type="FunFam" id="3.90.1530.30:FF:000001">
    <property type="entry name" value="Chromosome partitioning protein ParB"/>
    <property type="match status" value="1"/>
</dbReference>
<proteinExistence type="inferred from homology"/>
<keyword evidence="5" id="KW-1185">Reference proteome</keyword>
<dbReference type="GO" id="GO:0007059">
    <property type="term" value="P:chromosome segregation"/>
    <property type="evidence" value="ECO:0007669"/>
    <property type="project" value="TreeGrafter"/>
</dbReference>
<evidence type="ECO:0000313" key="5">
    <source>
        <dbReference type="Proteomes" id="UP000092616"/>
    </source>
</evidence>
<accession>A0A1B8QGE2</accession>
<comment type="similarity">
    <text evidence="1">Belongs to the ParB family.</text>
</comment>
<dbReference type="PANTHER" id="PTHR33375">
    <property type="entry name" value="CHROMOSOME-PARTITIONING PROTEIN PARB-RELATED"/>
    <property type="match status" value="1"/>
</dbReference>
<dbReference type="AlphaFoldDB" id="A0A1B8QGE2"/>
<name>A0A1B8QGE2_9GAMM</name>
<dbReference type="RefSeq" id="WP_067336415.1">
    <property type="nucleotide sequence ID" value="NZ_LZNA01000030.1"/>
</dbReference>
<dbReference type="PANTHER" id="PTHR33375:SF1">
    <property type="entry name" value="CHROMOSOME-PARTITIONING PROTEIN PARB-RELATED"/>
    <property type="match status" value="1"/>
</dbReference>
<sequence>MTSQLQTLLKEKIHANIQTHSLADKEFTDFDNYQSNKLEQIPLDKIQPNSAQPRFNFNDETIDELAQSINDIGLLQPITVRKKGDIYEIIAGERRFRAFQKLGKPYIDCIVANVTDEQNVLLALAENLSREDLSDYEIAKSINSFKANFPSKTEYAKALGISRQKLYKLLSFENLPQSLLIRLDSHPTALSADVAEQITTLRKQSYASEEKFDQAVNQGFDLILQGQLKQSKLVDFILRETQRCPNSDTVKQDSLIKRTYQKDGKSIGKIKQTSTKYVVELDKATLTQANTQKIEEFFDSLLNH</sequence>
<dbReference type="GO" id="GO:0005694">
    <property type="term" value="C:chromosome"/>
    <property type="evidence" value="ECO:0007669"/>
    <property type="project" value="TreeGrafter"/>
</dbReference>
<comment type="caution">
    <text evidence="4">The sequence shown here is derived from an EMBL/GenBank/DDBJ whole genome shotgun (WGS) entry which is preliminary data.</text>
</comment>
<dbReference type="CDD" id="cd16393">
    <property type="entry name" value="SPO0J_N"/>
    <property type="match status" value="1"/>
</dbReference>
<gene>
    <name evidence="4" type="ORF">A9306_06880</name>
</gene>
<dbReference type="InterPro" id="IPR003115">
    <property type="entry name" value="ParB_N"/>
</dbReference>
<reference evidence="4 5" key="1">
    <citation type="submission" date="2016-06" db="EMBL/GenBank/DDBJ databases">
        <title>Draft genome of Moraxella atlantae CCUG 59586.</title>
        <authorList>
            <person name="Salva-Serra F."/>
            <person name="Engstrom-Jakobsson H."/>
            <person name="Thorell K."/>
            <person name="Gonzales-Siles L."/>
            <person name="Karlsson R."/>
            <person name="Boulund F."/>
            <person name="Engstrand L."/>
            <person name="Kristiansson E."/>
            <person name="Moore E."/>
        </authorList>
    </citation>
    <scope>NUCLEOTIDE SEQUENCE [LARGE SCALE GENOMIC DNA]</scope>
    <source>
        <strain evidence="4 5">CCUG 59586</strain>
    </source>
</reference>
<dbReference type="Gene3D" id="1.10.10.2830">
    <property type="match status" value="1"/>
</dbReference>
<dbReference type="InterPro" id="IPR050336">
    <property type="entry name" value="Chromosome_partition/occlusion"/>
</dbReference>
<protein>
    <recommendedName>
        <fullName evidence="3">ParB-like N-terminal domain-containing protein</fullName>
    </recommendedName>
</protein>